<evidence type="ECO:0000313" key="7">
    <source>
        <dbReference type="WBParaSite" id="TCNE_0000204501-mRNA-1"/>
    </source>
</evidence>
<organism evidence="6 7">
    <name type="scientific">Toxocara canis</name>
    <name type="common">Canine roundworm</name>
    <dbReference type="NCBI Taxonomy" id="6265"/>
    <lineage>
        <taxon>Eukaryota</taxon>
        <taxon>Metazoa</taxon>
        <taxon>Ecdysozoa</taxon>
        <taxon>Nematoda</taxon>
        <taxon>Chromadorea</taxon>
        <taxon>Rhabditida</taxon>
        <taxon>Spirurina</taxon>
        <taxon>Ascaridomorpha</taxon>
        <taxon>Ascaridoidea</taxon>
        <taxon>Toxocaridae</taxon>
        <taxon>Toxocara</taxon>
    </lineage>
</organism>
<evidence type="ECO:0000256" key="1">
    <source>
        <dbReference type="ARBA" id="ARBA00022723"/>
    </source>
</evidence>
<reference evidence="7" key="1">
    <citation type="submission" date="2016-06" db="UniProtKB">
        <authorList>
            <consortium name="WormBaseParasite"/>
        </authorList>
    </citation>
    <scope>IDENTIFICATION</scope>
</reference>
<dbReference type="WBParaSite" id="TCNE_0000204501-mRNA-1">
    <property type="protein sequence ID" value="TCNE_0000204501-mRNA-1"/>
    <property type="gene ID" value="TCNE_0000204501"/>
</dbReference>
<dbReference type="GO" id="GO:0046872">
    <property type="term" value="F:metal ion binding"/>
    <property type="evidence" value="ECO:0007669"/>
    <property type="project" value="UniProtKB-KW"/>
</dbReference>
<reference evidence="5 6" key="2">
    <citation type="submission" date="2018-11" db="EMBL/GenBank/DDBJ databases">
        <authorList>
            <consortium name="Pathogen Informatics"/>
        </authorList>
    </citation>
    <scope>NUCLEOTIDE SEQUENCE [LARGE SCALE GENOMIC DNA]</scope>
</reference>
<evidence type="ECO:0000256" key="2">
    <source>
        <dbReference type="ARBA" id="ARBA00022833"/>
    </source>
</evidence>
<keyword evidence="2" id="KW-0862">Zinc</keyword>
<keyword evidence="1" id="KW-0479">Metal-binding</keyword>
<keyword evidence="4" id="KW-1133">Transmembrane helix</keyword>
<sequence>MAANSKADGGTGVAEVCKALNKANPVLTQPAKKDHQHVPVIKKKQAQPVVKKDHASAHKKDQATVDKDDQTVLSASRDGVQRNTESLFSAKNKSRISGRDHDRRNTTSSSVGSKKFGKGDKPRSSSSNITDKAGGDAGSDSTSSRRNTSSSRRRNTKASSSSMTSEGYEYDVELDEPFSDSDEEQKGVKKLTLPIPRGRIRTLSGTVPVVGYSPKWGGPTMCLSCLHFFDLPDQIPSFADHLLTEHHIVVVEMELIVDPKRYVEYWRQRFAKESIDNIFPKVVPEEGSSLFGKTDYYFEMSETLPEDYSVRQKLAMRRLEEVFFLFFLLFLFLIFFFSMLP</sequence>
<protein>
    <submittedName>
        <fullName evidence="7">Zf-C2H2_2 domain-containing protein</fullName>
    </submittedName>
</protein>
<evidence type="ECO:0000313" key="6">
    <source>
        <dbReference type="Proteomes" id="UP000050794"/>
    </source>
</evidence>
<feature type="compositionally biased region" description="Polar residues" evidence="3">
    <location>
        <begin position="81"/>
        <end position="91"/>
    </location>
</feature>
<evidence type="ECO:0000313" key="5">
    <source>
        <dbReference type="EMBL" id="VDM27334.1"/>
    </source>
</evidence>
<dbReference type="Proteomes" id="UP000050794">
    <property type="component" value="Unassembled WGS sequence"/>
</dbReference>
<dbReference type="PANTHER" id="PTHR13267">
    <property type="entry name" value="ZINC FINGER PROTEIN 277"/>
    <property type="match status" value="1"/>
</dbReference>
<dbReference type="EMBL" id="UYWY01001853">
    <property type="protein sequence ID" value="VDM27334.1"/>
    <property type="molecule type" value="Genomic_DNA"/>
</dbReference>
<dbReference type="InterPro" id="IPR040048">
    <property type="entry name" value="ZNF277"/>
</dbReference>
<feature type="compositionally biased region" description="Basic and acidic residues" evidence="3">
    <location>
        <begin position="50"/>
        <end position="70"/>
    </location>
</feature>
<keyword evidence="6" id="KW-1185">Reference proteome</keyword>
<dbReference type="AlphaFoldDB" id="A0A183U0M5"/>
<keyword evidence="4" id="KW-0812">Transmembrane</keyword>
<feature type="transmembrane region" description="Helical" evidence="4">
    <location>
        <begin position="322"/>
        <end position="340"/>
    </location>
</feature>
<accession>A0A183U0M5</accession>
<feature type="region of interest" description="Disordered" evidence="3">
    <location>
        <begin position="24"/>
        <end position="169"/>
    </location>
</feature>
<evidence type="ECO:0000256" key="3">
    <source>
        <dbReference type="SAM" id="MobiDB-lite"/>
    </source>
</evidence>
<feature type="compositionally biased region" description="Low complexity" evidence="3">
    <location>
        <begin position="138"/>
        <end position="150"/>
    </location>
</feature>
<proteinExistence type="predicted"/>
<keyword evidence="4" id="KW-0472">Membrane</keyword>
<dbReference type="PANTHER" id="PTHR13267:SF3">
    <property type="entry name" value="ZINC FINGER PROTEIN 277"/>
    <property type="match status" value="1"/>
</dbReference>
<gene>
    <name evidence="5" type="ORF">TCNE_LOCUS2045</name>
</gene>
<evidence type="ECO:0000256" key="4">
    <source>
        <dbReference type="SAM" id="Phobius"/>
    </source>
</evidence>
<name>A0A183U0M5_TOXCA</name>